<feature type="domain" description="NAD(P)-binding" evidence="1">
    <location>
        <begin position="6"/>
        <end position="189"/>
    </location>
</feature>
<organism evidence="2 3">
    <name type="scientific">Streptomyces ipomoeae</name>
    <dbReference type="NCBI Taxonomy" id="103232"/>
    <lineage>
        <taxon>Bacteria</taxon>
        <taxon>Bacillati</taxon>
        <taxon>Actinomycetota</taxon>
        <taxon>Actinomycetes</taxon>
        <taxon>Kitasatosporales</taxon>
        <taxon>Streptomycetaceae</taxon>
        <taxon>Streptomyces</taxon>
    </lineage>
</organism>
<accession>A0AAE8W4D6</accession>
<evidence type="ECO:0000313" key="2">
    <source>
        <dbReference type="EMBL" id="TQE36365.1"/>
    </source>
</evidence>
<dbReference type="InterPro" id="IPR051604">
    <property type="entry name" value="Ergot_Alk_Oxidoreductase"/>
</dbReference>
<dbReference type="PANTHER" id="PTHR43162:SF1">
    <property type="entry name" value="PRESTALK A DIFFERENTIATION PROTEIN A"/>
    <property type="match status" value="1"/>
</dbReference>
<proteinExistence type="predicted"/>
<sequence>MILVTGATGKVGRNVVELLVAGGVKARALTRDPAAGKVPEGAEVVAGDLMADPDGLGDALQGVDAVFLNAAAFLDLAGVGPQAATFLALAKRRGVGRVVLLTSGTVHDGVAADQQPSVISRMHRTIEDAVEASGMEWTLLRPGEFMANSLDWAPQIRASDIVRAPYGDAMWAPIHERDIAEVAVRALTEDGHSGATYRLSGPEPISYHERARLIGEALGRPVRLEEIPPDAARSAMVVRGVPTEVADALLALSATGVEHPETVSPTVRELTGQPGRTFAQWARENAAAFRGR</sequence>
<dbReference type="PANTHER" id="PTHR43162">
    <property type="match status" value="1"/>
</dbReference>
<dbReference type="EMBL" id="SPAZ01000092">
    <property type="protein sequence ID" value="TQE36365.1"/>
    <property type="molecule type" value="Genomic_DNA"/>
</dbReference>
<dbReference type="Gene3D" id="3.90.25.10">
    <property type="entry name" value="UDP-galactose 4-epimerase, domain 1"/>
    <property type="match status" value="1"/>
</dbReference>
<reference evidence="2 3" key="1">
    <citation type="submission" date="2019-03" db="EMBL/GenBank/DDBJ databases">
        <title>Comparative genomic analyses of the sweetpotato soil rot pathogen, Streptomyces ipomoeae.</title>
        <authorList>
            <person name="Ruschel Soares N."/>
            <person name="Badger J.H."/>
            <person name="Huguet-Tapia J.C."/>
            <person name="Clark C.A."/>
            <person name="Pettis G.S."/>
        </authorList>
    </citation>
    <scope>NUCLEOTIDE SEQUENCE [LARGE SCALE GENOMIC DNA]</scope>
    <source>
        <strain evidence="2 3">88-35</strain>
    </source>
</reference>
<dbReference type="InterPro" id="IPR016040">
    <property type="entry name" value="NAD(P)-bd_dom"/>
</dbReference>
<comment type="caution">
    <text evidence="2">The sequence shown here is derived from an EMBL/GenBank/DDBJ whole genome shotgun (WGS) entry which is preliminary data.</text>
</comment>
<gene>
    <name evidence="2" type="ORF">Sipo8835_10335</name>
</gene>
<evidence type="ECO:0000313" key="3">
    <source>
        <dbReference type="Proteomes" id="UP000318720"/>
    </source>
</evidence>
<name>A0AAE8W4D6_9ACTN</name>
<dbReference type="Pfam" id="PF13460">
    <property type="entry name" value="NAD_binding_10"/>
    <property type="match status" value="1"/>
</dbReference>
<protein>
    <submittedName>
        <fullName evidence="2">SDR family oxidoreductase</fullName>
    </submittedName>
</protein>
<dbReference type="CDD" id="cd05269">
    <property type="entry name" value="TMR_SDR_a"/>
    <property type="match status" value="1"/>
</dbReference>
<dbReference type="AlphaFoldDB" id="A0AAE8W4D6"/>
<dbReference type="SUPFAM" id="SSF51735">
    <property type="entry name" value="NAD(P)-binding Rossmann-fold domains"/>
    <property type="match status" value="1"/>
</dbReference>
<dbReference type="Gene3D" id="3.40.50.720">
    <property type="entry name" value="NAD(P)-binding Rossmann-like Domain"/>
    <property type="match status" value="1"/>
</dbReference>
<dbReference type="RefSeq" id="WP_009309203.1">
    <property type="nucleotide sequence ID" value="NZ_JARAVA010000026.1"/>
</dbReference>
<dbReference type="Proteomes" id="UP000318720">
    <property type="component" value="Unassembled WGS sequence"/>
</dbReference>
<dbReference type="InterPro" id="IPR036291">
    <property type="entry name" value="NAD(P)-bd_dom_sf"/>
</dbReference>
<evidence type="ECO:0000259" key="1">
    <source>
        <dbReference type="Pfam" id="PF13460"/>
    </source>
</evidence>